<dbReference type="PANTHER" id="PTHR31676">
    <property type="entry name" value="T31J12.3 PROTEIN-RELATED"/>
    <property type="match status" value="1"/>
</dbReference>
<dbReference type="InterPro" id="IPR007493">
    <property type="entry name" value="DUF538"/>
</dbReference>
<comment type="caution">
    <text evidence="1">The sequence shown here is derived from an EMBL/GenBank/DDBJ whole genome shotgun (WGS) entry which is preliminary data.</text>
</comment>
<keyword evidence="2" id="KW-1185">Reference proteome</keyword>
<evidence type="ECO:0000313" key="2">
    <source>
        <dbReference type="Proteomes" id="UP001188597"/>
    </source>
</evidence>
<dbReference type="SUPFAM" id="SSF141562">
    <property type="entry name" value="At5g01610-like"/>
    <property type="match status" value="1"/>
</dbReference>
<dbReference type="Pfam" id="PF04398">
    <property type="entry name" value="DUF538"/>
    <property type="match status" value="1"/>
</dbReference>
<organism evidence="1 2">
    <name type="scientific">Escallonia herrerae</name>
    <dbReference type="NCBI Taxonomy" id="1293975"/>
    <lineage>
        <taxon>Eukaryota</taxon>
        <taxon>Viridiplantae</taxon>
        <taxon>Streptophyta</taxon>
        <taxon>Embryophyta</taxon>
        <taxon>Tracheophyta</taxon>
        <taxon>Spermatophyta</taxon>
        <taxon>Magnoliopsida</taxon>
        <taxon>eudicotyledons</taxon>
        <taxon>Gunneridae</taxon>
        <taxon>Pentapetalae</taxon>
        <taxon>asterids</taxon>
        <taxon>campanulids</taxon>
        <taxon>Escalloniales</taxon>
        <taxon>Escalloniaceae</taxon>
        <taxon>Escallonia</taxon>
    </lineage>
</organism>
<dbReference type="InterPro" id="IPR036758">
    <property type="entry name" value="At5g01610-like"/>
</dbReference>
<dbReference type="Gene3D" id="2.30.240.10">
    <property type="entry name" value="At5g01610-like"/>
    <property type="match status" value="1"/>
</dbReference>
<dbReference type="FunFam" id="2.30.240.10:FF:000002">
    <property type="entry name" value="Uncharacterized protein At3g07460"/>
    <property type="match status" value="1"/>
</dbReference>
<reference evidence="1" key="1">
    <citation type="submission" date="2022-12" db="EMBL/GenBank/DDBJ databases">
        <title>Draft genome assemblies for two species of Escallonia (Escalloniales).</title>
        <authorList>
            <person name="Chanderbali A."/>
            <person name="Dervinis C."/>
            <person name="Anghel I."/>
            <person name="Soltis D."/>
            <person name="Soltis P."/>
            <person name="Zapata F."/>
        </authorList>
    </citation>
    <scope>NUCLEOTIDE SEQUENCE</scope>
    <source>
        <strain evidence="1">UCBG64.0493</strain>
        <tissue evidence="1">Leaf</tissue>
    </source>
</reference>
<proteinExistence type="predicted"/>
<dbReference type="EMBL" id="JAVXUP010000210">
    <property type="protein sequence ID" value="KAK3034135.1"/>
    <property type="molecule type" value="Genomic_DNA"/>
</dbReference>
<accession>A0AA88X1A4</accession>
<dbReference type="PANTHER" id="PTHR31676:SF124">
    <property type="entry name" value="LEGUME LECTIN DOMAIN-CONTAINING PROTEIN"/>
    <property type="match status" value="1"/>
</dbReference>
<dbReference type="Proteomes" id="UP001188597">
    <property type="component" value="Unassembled WGS sequence"/>
</dbReference>
<gene>
    <name evidence="1" type="ORF">RJ639_033478</name>
</gene>
<evidence type="ECO:0000313" key="1">
    <source>
        <dbReference type="EMBL" id="KAK3034135.1"/>
    </source>
</evidence>
<dbReference type="AlphaFoldDB" id="A0AA88X1A4"/>
<name>A0AA88X1A4_9ASTE</name>
<sequence>MAKPINLLTFTITLTTIAIIIPTSLSSTTPQSIYAALESHGLPIGLLPSGITNFTINPSTNQFEVRLARSCHAKFETDVRYDFNVSGTLSYGKIDDLSGIAAQELFLWFPVKGIRVDVPSSGLIYFDVGVVFKQFSLSLFETPRQCDEAADSRAELVVFDGRARIVDEVRLWIVVRMQDLKFSGVVQESIKNFCRLWGRGGYLPSLDLLAGRKMVGDVNAIHENGAFGEVPT</sequence>
<protein>
    <submittedName>
        <fullName evidence="1">Uncharacterized protein</fullName>
    </submittedName>
</protein>